<dbReference type="InterPro" id="IPR015377">
    <property type="entry name" value="Fumarylacetoacetase_N"/>
</dbReference>
<dbReference type="UniPathway" id="UPA00139">
    <property type="reaction ID" value="UER00341"/>
</dbReference>
<dbReference type="EMBL" id="JACEON010000017">
    <property type="protein sequence ID" value="MBA4613306.1"/>
    <property type="molecule type" value="Genomic_DNA"/>
</dbReference>
<feature type="binding site" evidence="12">
    <location>
        <position position="156"/>
    </location>
    <ligand>
        <name>substrate</name>
    </ligand>
</feature>
<evidence type="ECO:0000256" key="10">
    <source>
        <dbReference type="ARBA" id="ARBA00023232"/>
    </source>
</evidence>
<protein>
    <recommendedName>
        <fullName evidence="4">fumarylacetoacetase</fullName>
        <ecNumber evidence="4">3.7.1.2</ecNumber>
    </recommendedName>
</protein>
<sequence length="440" mass="46854">MQVPGLDETHDPKLESWVASANAPGCSFPIQNLPFGVAETGEGAARHIVVAIGDQALDLTACVDLGVFDDLMGGAARVVLTAGTLNGLMARPPADWQALRLWLSQALRKGSALQGQLEACLLPQDGLRMVVPAKIGDYTDFYCSVEHATNIGKIFRPDNPLFPNFKSLPIGYHGRASSIVVSGTDVHRPSGQLRQQDGVVFAPCRMLDFELELGAFIGGPTNKGGPMPLAAARERLFGFCLVNDWSARDIQAWEYQPLGPFLAKSFATSISPWVVTRAALAPFQVPARAREAGDPALLDYLADSDDAAAGALDIRLQVGLRGKAMEAGEGAPHVIAETNSAGLYWTFAQMVTHHMSNGCPLVAGDMIASGTISGEAEGSQGSMMELTRRGAEPLALGEGETRGFLHDYDEVVFAGQCERDGFRSIGFGECRGMVLPAVQE</sequence>
<evidence type="ECO:0000256" key="9">
    <source>
        <dbReference type="ARBA" id="ARBA00022878"/>
    </source>
</evidence>
<evidence type="ECO:0000256" key="13">
    <source>
        <dbReference type="PIRSR" id="PIRSR605959-3"/>
    </source>
</evidence>
<evidence type="ECO:0000313" key="17">
    <source>
        <dbReference type="Proteomes" id="UP000559404"/>
    </source>
</evidence>
<comment type="cofactor">
    <cofactor evidence="1 13">
        <name>Ca(2+)</name>
        <dbReference type="ChEBI" id="CHEBI:29108"/>
    </cofactor>
</comment>
<feature type="domain" description="Fumarylacetoacetase-like C-terminal" evidence="14">
    <location>
        <begin position="138"/>
        <end position="431"/>
    </location>
</feature>
<feature type="active site" description="Proton acceptor" evidence="11">
    <location>
        <position position="147"/>
    </location>
</feature>
<dbReference type="GO" id="GO:0004334">
    <property type="term" value="F:fumarylacetoacetase activity"/>
    <property type="evidence" value="ECO:0007669"/>
    <property type="project" value="UniProtKB-EC"/>
</dbReference>
<feature type="binding site" evidence="13">
    <location>
        <position position="264"/>
    </location>
    <ligand>
        <name>Mg(2+)</name>
        <dbReference type="ChEBI" id="CHEBI:18420"/>
    </ligand>
</feature>
<evidence type="ECO:0000256" key="7">
    <source>
        <dbReference type="ARBA" id="ARBA00022837"/>
    </source>
</evidence>
<reference evidence="16 17" key="1">
    <citation type="submission" date="2020-07" db="EMBL/GenBank/DDBJ databases">
        <authorList>
            <person name="Li M."/>
        </authorList>
    </citation>
    <scope>NUCLEOTIDE SEQUENCE [LARGE SCALE GENOMIC DNA]</scope>
    <source>
        <strain evidence="16 17">DSM 23284</strain>
    </source>
</reference>
<dbReference type="GO" id="GO:1902000">
    <property type="term" value="P:homogentisate catabolic process"/>
    <property type="evidence" value="ECO:0007669"/>
    <property type="project" value="TreeGrafter"/>
</dbReference>
<dbReference type="GO" id="GO:0046872">
    <property type="term" value="F:metal ion binding"/>
    <property type="evidence" value="ECO:0007669"/>
    <property type="project" value="UniProtKB-KW"/>
</dbReference>
<dbReference type="Pfam" id="PF01557">
    <property type="entry name" value="FAA_hydrolase"/>
    <property type="match status" value="1"/>
</dbReference>
<name>A0A838XXX1_9HYPH</name>
<feature type="binding site" evidence="12">
    <location>
        <position position="142"/>
    </location>
    <ligand>
        <name>substrate</name>
    </ligand>
</feature>
<keyword evidence="7 13" id="KW-0106">Calcium</keyword>
<dbReference type="GO" id="GO:0006572">
    <property type="term" value="P:L-tyrosine catabolic process"/>
    <property type="evidence" value="ECO:0007669"/>
    <property type="project" value="UniProtKB-KW"/>
</dbReference>
<feature type="binding site" evidence="13">
    <location>
        <position position="268"/>
    </location>
    <ligand>
        <name>Mg(2+)</name>
        <dbReference type="ChEBI" id="CHEBI:18420"/>
    </ligand>
</feature>
<evidence type="ECO:0000313" key="16">
    <source>
        <dbReference type="EMBL" id="MBA4613306.1"/>
    </source>
</evidence>
<dbReference type="GO" id="GO:0006559">
    <property type="term" value="P:L-phenylalanine catabolic process"/>
    <property type="evidence" value="ECO:0007669"/>
    <property type="project" value="UniProtKB-UniPathway"/>
</dbReference>
<feature type="binding site" evidence="13">
    <location>
        <position position="140"/>
    </location>
    <ligand>
        <name>Ca(2+)</name>
        <dbReference type="ChEBI" id="CHEBI:29108"/>
    </ligand>
</feature>
<feature type="binding site" evidence="12">
    <location>
        <position position="255"/>
    </location>
    <ligand>
        <name>substrate</name>
    </ligand>
</feature>
<dbReference type="AlphaFoldDB" id="A0A838XXX1"/>
<evidence type="ECO:0000256" key="6">
    <source>
        <dbReference type="ARBA" id="ARBA00022801"/>
    </source>
</evidence>
<reference evidence="16 17" key="2">
    <citation type="submission" date="2020-08" db="EMBL/GenBank/DDBJ databases">
        <title>Stappia taiwanensis sp. nov., isolated from a coastal thermal spring.</title>
        <authorList>
            <person name="Kampfer P."/>
        </authorList>
    </citation>
    <scope>NUCLEOTIDE SEQUENCE [LARGE SCALE GENOMIC DNA]</scope>
    <source>
        <strain evidence="16 17">DSM 23284</strain>
    </source>
</reference>
<comment type="caution">
    <text evidence="16">The sequence shown here is derived from an EMBL/GenBank/DDBJ whole genome shotgun (WGS) entry which is preliminary data.</text>
</comment>
<evidence type="ECO:0000256" key="5">
    <source>
        <dbReference type="ARBA" id="ARBA00022723"/>
    </source>
</evidence>
<keyword evidence="6 16" id="KW-0378">Hydrolase</keyword>
<dbReference type="PANTHER" id="PTHR43069">
    <property type="entry name" value="FUMARYLACETOACETASE"/>
    <property type="match status" value="1"/>
</dbReference>
<organism evidence="16 17">
    <name type="scientific">Stappia taiwanensis</name>
    <dbReference type="NCBI Taxonomy" id="992267"/>
    <lineage>
        <taxon>Bacteria</taxon>
        <taxon>Pseudomonadati</taxon>
        <taxon>Pseudomonadota</taxon>
        <taxon>Alphaproteobacteria</taxon>
        <taxon>Hyphomicrobiales</taxon>
        <taxon>Stappiaceae</taxon>
        <taxon>Stappia</taxon>
    </lineage>
</organism>
<dbReference type="SUPFAM" id="SSF63433">
    <property type="entry name" value="Fumarylacetoacetate hydrolase, FAH, N-terminal domain"/>
    <property type="match status" value="1"/>
</dbReference>
<dbReference type="EC" id="3.7.1.2" evidence="4"/>
<feature type="binding site" evidence="13">
    <location>
        <position position="212"/>
    </location>
    <ligand>
        <name>Ca(2+)</name>
        <dbReference type="ChEBI" id="CHEBI:29108"/>
    </ligand>
</feature>
<evidence type="ECO:0000256" key="3">
    <source>
        <dbReference type="ARBA" id="ARBA00004782"/>
    </source>
</evidence>
<dbReference type="Gene3D" id="2.30.30.230">
    <property type="entry name" value="Fumarylacetoacetase, N-terminal domain"/>
    <property type="match status" value="1"/>
</dbReference>
<comment type="pathway">
    <text evidence="3">Amino-acid degradation; L-phenylalanine degradation; acetoacetate and fumarate from L-phenylalanine: step 6/6.</text>
</comment>
<dbReference type="SUPFAM" id="SSF56529">
    <property type="entry name" value="FAH"/>
    <property type="match status" value="1"/>
</dbReference>
<dbReference type="InterPro" id="IPR036663">
    <property type="entry name" value="Fumarylacetoacetase_C_sf"/>
</dbReference>
<evidence type="ECO:0000256" key="11">
    <source>
        <dbReference type="PIRSR" id="PIRSR605959-1"/>
    </source>
</evidence>
<dbReference type="Gene3D" id="3.90.850.10">
    <property type="entry name" value="Fumarylacetoacetase-like, C-terminal domain"/>
    <property type="match status" value="1"/>
</dbReference>
<keyword evidence="8 13" id="KW-0460">Magnesium</keyword>
<dbReference type="Pfam" id="PF09298">
    <property type="entry name" value="FAA_hydrolase_N"/>
    <property type="match status" value="1"/>
</dbReference>
<keyword evidence="5 13" id="KW-0479">Metal-binding</keyword>
<keyword evidence="17" id="KW-1185">Reference proteome</keyword>
<comment type="cofactor">
    <cofactor evidence="2 13">
        <name>Mg(2+)</name>
        <dbReference type="ChEBI" id="CHEBI:18420"/>
    </cofactor>
</comment>
<evidence type="ECO:0000256" key="8">
    <source>
        <dbReference type="ARBA" id="ARBA00022842"/>
    </source>
</evidence>
<evidence type="ECO:0000256" key="2">
    <source>
        <dbReference type="ARBA" id="ARBA00001946"/>
    </source>
</evidence>
<feature type="binding site" evidence="12">
    <location>
        <position position="371"/>
    </location>
    <ligand>
        <name>substrate</name>
    </ligand>
</feature>
<feature type="binding site" evidence="13">
    <location>
        <position position="210"/>
    </location>
    <ligand>
        <name>Ca(2+)</name>
        <dbReference type="ChEBI" id="CHEBI:29108"/>
    </ligand>
</feature>
<gene>
    <name evidence="16" type="primary">fahA</name>
    <name evidence="16" type="ORF">H1W37_16725</name>
</gene>
<feature type="binding site" evidence="13">
    <location>
        <position position="244"/>
    </location>
    <ligand>
        <name>Mg(2+)</name>
        <dbReference type="ChEBI" id="CHEBI:18420"/>
    </ligand>
</feature>
<evidence type="ECO:0000256" key="4">
    <source>
        <dbReference type="ARBA" id="ARBA00012094"/>
    </source>
</evidence>
<proteinExistence type="predicted"/>
<evidence type="ECO:0000256" key="1">
    <source>
        <dbReference type="ARBA" id="ARBA00001913"/>
    </source>
</evidence>
<dbReference type="NCBIfam" id="TIGR01266">
    <property type="entry name" value="fum_ac_acetase"/>
    <property type="match status" value="1"/>
</dbReference>
<keyword evidence="9" id="KW-0828">Tyrosine catabolism</keyword>
<feature type="binding site" evidence="13">
    <location>
        <position position="244"/>
    </location>
    <ligand>
        <name>Ca(2+)</name>
        <dbReference type="ChEBI" id="CHEBI:29108"/>
    </ligand>
</feature>
<feature type="domain" description="Fumarylacetoacetase N-terminal" evidence="15">
    <location>
        <begin position="31"/>
        <end position="132"/>
    </location>
</feature>
<dbReference type="RefSeq" id="WP_181761498.1">
    <property type="nucleotide sequence ID" value="NZ_BMCR01000001.1"/>
</dbReference>
<dbReference type="InterPro" id="IPR036462">
    <property type="entry name" value="Fumarylacetoacetase_N_sf"/>
</dbReference>
<keyword evidence="10" id="KW-0585">Phenylalanine catabolism</keyword>
<dbReference type="PANTHER" id="PTHR43069:SF2">
    <property type="entry name" value="FUMARYLACETOACETASE"/>
    <property type="match status" value="1"/>
</dbReference>
<dbReference type="InterPro" id="IPR011234">
    <property type="entry name" value="Fumarylacetoacetase-like_C"/>
</dbReference>
<accession>A0A838XXX1</accession>
<feature type="binding site" evidence="12">
    <location>
        <position position="251"/>
    </location>
    <ligand>
        <name>substrate</name>
    </ligand>
</feature>
<dbReference type="Proteomes" id="UP000559404">
    <property type="component" value="Unassembled WGS sequence"/>
</dbReference>
<evidence type="ECO:0000259" key="14">
    <source>
        <dbReference type="Pfam" id="PF01557"/>
    </source>
</evidence>
<dbReference type="InterPro" id="IPR005959">
    <property type="entry name" value="Fumarylacetoacetase"/>
</dbReference>
<evidence type="ECO:0000256" key="12">
    <source>
        <dbReference type="PIRSR" id="PIRSR605959-2"/>
    </source>
</evidence>
<evidence type="ECO:0000259" key="15">
    <source>
        <dbReference type="Pfam" id="PF09298"/>
    </source>
</evidence>